<organism evidence="2 3">
    <name type="scientific">Cladophialophora carrionii</name>
    <dbReference type="NCBI Taxonomy" id="86049"/>
    <lineage>
        <taxon>Eukaryota</taxon>
        <taxon>Fungi</taxon>
        <taxon>Dikarya</taxon>
        <taxon>Ascomycota</taxon>
        <taxon>Pezizomycotina</taxon>
        <taxon>Eurotiomycetes</taxon>
        <taxon>Chaetothyriomycetidae</taxon>
        <taxon>Chaetothyriales</taxon>
        <taxon>Herpotrichiellaceae</taxon>
        <taxon>Cladophialophora</taxon>
    </lineage>
</organism>
<sequence length="505" mass="54499">MPIISRLVKGVGAGIGAASEAIADHKEKKAARERGVSPIPAVQHETGESSYLAAPALHPTHSSEKKSHSDGEDDDDSSSISSSDLANDKAEWALDEAAEELEQPPPSYEEAAAIPASDQDVARAFVVKHRFTASSSLNIKPLPCPVILPQRRPKDKSRGFVRAYAPLLGECAGIDQEAFIDFINDLDRASKASPVFDVINLACFAAGLVPNPIAMAVTIAVQVASQTAKEIQSRHRRNTYLDQINDSLFKPRGLYCMIMTFKPDSPHEPLLGIDLSNVSAADRALVKATSLPDSELKQMLANLRLTSGVSKGELSLPESAPLIYPSLDAAALSALNSTEDSSGGAKSTLPQCTQDRLRATGGFLASYLDRRAQASYAGMHPDSRLVVSSPDKTFASRFSDPNHPANSGTILGLLTGGHFDPKAKRRGRRAQKRAHKRGYKLSPSDVKNAEMGRLPKRRQGVIRKVLHKDILYLTVVNLPSEAEMREIMGELEWVKSGGSQSEVRS</sequence>
<gene>
    <name evidence="2" type="ORF">CLCR_07077</name>
</gene>
<accession>A0A1C1CMN1</accession>
<dbReference type="PANTHER" id="PTHR38887">
    <property type="entry name" value="CHROMOSOME 21, WHOLE GENOME SHOTGUN SEQUENCE"/>
    <property type="match status" value="1"/>
</dbReference>
<protein>
    <recommendedName>
        <fullName evidence="4">FAD binding domain protein</fullName>
    </recommendedName>
</protein>
<keyword evidence="3" id="KW-1185">Reference proteome</keyword>
<dbReference type="eggNOG" id="ENOG502S0G3">
    <property type="taxonomic scope" value="Eukaryota"/>
</dbReference>
<dbReference type="AlphaFoldDB" id="A0A1C1CMN1"/>
<feature type="region of interest" description="Disordered" evidence="1">
    <location>
        <begin position="23"/>
        <end position="86"/>
    </location>
</feature>
<dbReference type="EMBL" id="LGRB01000010">
    <property type="protein sequence ID" value="OCT49739.1"/>
    <property type="molecule type" value="Genomic_DNA"/>
</dbReference>
<dbReference type="OrthoDB" id="3433125at2759"/>
<proteinExistence type="predicted"/>
<name>A0A1C1CMN1_9EURO</name>
<feature type="compositionally biased region" description="Basic and acidic residues" evidence="1">
    <location>
        <begin position="23"/>
        <end position="35"/>
    </location>
</feature>
<reference evidence="3" key="1">
    <citation type="submission" date="2015-07" db="EMBL/GenBank/DDBJ databases">
        <authorList>
            <person name="Teixeira M.M."/>
            <person name="Souza R.C."/>
            <person name="Almeida L.G."/>
            <person name="Vicente V.A."/>
            <person name="de Hoog S."/>
            <person name="Bocca A.L."/>
            <person name="de Almeida S.R."/>
            <person name="Vasconcelos A.T."/>
            <person name="Felipe M.S."/>
        </authorList>
    </citation>
    <scope>NUCLEOTIDE SEQUENCE [LARGE SCALE GENOMIC DNA]</scope>
    <source>
        <strain evidence="3">KSF</strain>
    </source>
</reference>
<evidence type="ECO:0000256" key="1">
    <source>
        <dbReference type="SAM" id="MobiDB-lite"/>
    </source>
</evidence>
<evidence type="ECO:0008006" key="4">
    <source>
        <dbReference type="Google" id="ProtNLM"/>
    </source>
</evidence>
<dbReference type="VEuPathDB" id="FungiDB:G647_08663"/>
<dbReference type="PANTHER" id="PTHR38887:SF1">
    <property type="entry name" value="RAS MODIFICATION PROTEIN ERF4"/>
    <property type="match status" value="1"/>
</dbReference>
<feature type="compositionally biased region" description="Basic residues" evidence="1">
    <location>
        <begin position="423"/>
        <end position="439"/>
    </location>
</feature>
<dbReference type="InterPro" id="IPR053221">
    <property type="entry name" value="Burnettramic_acid_biosynth"/>
</dbReference>
<comment type="caution">
    <text evidence="2">The sequence shown here is derived from an EMBL/GenBank/DDBJ whole genome shotgun (WGS) entry which is preliminary data.</text>
</comment>
<feature type="region of interest" description="Disordered" evidence="1">
    <location>
        <begin position="396"/>
        <end position="452"/>
    </location>
</feature>
<dbReference type="VEuPathDB" id="FungiDB:CLCR_07077"/>
<evidence type="ECO:0000313" key="2">
    <source>
        <dbReference type="EMBL" id="OCT49739.1"/>
    </source>
</evidence>
<dbReference type="Proteomes" id="UP000094526">
    <property type="component" value="Unassembled WGS sequence"/>
</dbReference>
<feature type="compositionally biased region" description="Basic and acidic residues" evidence="1">
    <location>
        <begin position="61"/>
        <end position="70"/>
    </location>
</feature>
<evidence type="ECO:0000313" key="3">
    <source>
        <dbReference type="Proteomes" id="UP000094526"/>
    </source>
</evidence>